<name>A0A8I0AA46_9FIRM</name>
<evidence type="ECO:0000313" key="2">
    <source>
        <dbReference type="Proteomes" id="UP000652847"/>
    </source>
</evidence>
<sequence length="472" mass="55246">MFHVIPGNFFVPLSSPNRIVYWECISRLFSIMEHQLSFGVEREVLADELEFYFNQENAAQLVEEEFQAYDSRSRANGILRRLEYYGWIEVETDKSYVQRVNFKEYAVKVIKTLLDIADGKQIEYQGYIYTIYSLVTGTMDKPGIVLMQIWENTDLLITGLKNLNSNIKHYIDELTKHSTVAEIMDALFNDYITNIVDKAYHRLLTSDNVSKFRPEIISRLEEKSHEEAFLEEAAREIASIREVSVEEGRELIYRYLHEIIEAFRGMDDILQEINQKNTQYQRAAIGRAKFLLAGNEDVRGQLKEILMGINEEINRENMDLGGIYRIDFLDDLVQIYQCSILEQSSLYLAVEGKREFTPASLDEKEPDEELRREKMRRMAEKIQKVVSVEKIQDYVDQQLGNVDEMNASQLPLANEDDFIKLIYTRLYGQRKNMGYTIETMEEREVNGYRFKDFRIRRRENGISGGNASKREG</sequence>
<dbReference type="AlphaFoldDB" id="A0A8I0AA46"/>
<organism evidence="1 2">
    <name type="scientific">Blautia segnis</name>
    <dbReference type="NCBI Taxonomy" id="2763030"/>
    <lineage>
        <taxon>Bacteria</taxon>
        <taxon>Bacillati</taxon>
        <taxon>Bacillota</taxon>
        <taxon>Clostridia</taxon>
        <taxon>Lachnospirales</taxon>
        <taxon>Lachnospiraceae</taxon>
        <taxon>Blautia</taxon>
    </lineage>
</organism>
<keyword evidence="2" id="KW-1185">Reference proteome</keyword>
<reference evidence="1 2" key="1">
    <citation type="submission" date="2020-08" db="EMBL/GenBank/DDBJ databases">
        <title>Genome public.</title>
        <authorList>
            <person name="Liu C."/>
            <person name="Sun Q."/>
        </authorList>
    </citation>
    <scope>NUCLEOTIDE SEQUENCE [LARGE SCALE GENOMIC DNA]</scope>
    <source>
        <strain evidence="1 2">BX17</strain>
    </source>
</reference>
<comment type="caution">
    <text evidence="1">The sequence shown here is derived from an EMBL/GenBank/DDBJ whole genome shotgun (WGS) entry which is preliminary data.</text>
</comment>
<proteinExistence type="predicted"/>
<dbReference type="InterPro" id="IPR043773">
    <property type="entry name" value="JetA"/>
</dbReference>
<dbReference type="RefSeq" id="WP_021925241.1">
    <property type="nucleotide sequence ID" value="NZ_JACOOT010000008.1"/>
</dbReference>
<gene>
    <name evidence="1" type="ORF">H8S54_02820</name>
</gene>
<protein>
    <submittedName>
        <fullName evidence="1">Uncharacterized protein</fullName>
    </submittedName>
</protein>
<accession>A0A8I0AA46</accession>
<dbReference type="Pfam" id="PF18982">
    <property type="entry name" value="JetA"/>
    <property type="match status" value="1"/>
</dbReference>
<dbReference type="EMBL" id="JACOOT010000008">
    <property type="protein sequence ID" value="MBC5650081.1"/>
    <property type="molecule type" value="Genomic_DNA"/>
</dbReference>
<dbReference type="Proteomes" id="UP000652847">
    <property type="component" value="Unassembled WGS sequence"/>
</dbReference>
<evidence type="ECO:0000313" key="1">
    <source>
        <dbReference type="EMBL" id="MBC5650081.1"/>
    </source>
</evidence>